<reference evidence="1 2" key="2">
    <citation type="journal article" date="1996" name="J. Mol. Biol.">
        <title>Functional characterization of the genes coding for the terminal protein and DNA polymerase from bacteriophage GA-1. Evidence for a sliding-back mechanism during protein-primed GA-1 DNA replication.</title>
        <authorList>
            <person name="Illana B."/>
            <person name="Blanco L."/>
            <person name="Salas M."/>
        </authorList>
    </citation>
    <scope>NUCLEOTIDE SEQUENCE [LARGE SCALE GENOMIC DNA]</scope>
</reference>
<accession>Q9FZX4</accession>
<evidence type="ECO:0000313" key="2">
    <source>
        <dbReference type="Proteomes" id="UP000002580"/>
    </source>
</evidence>
<dbReference type="EMBL" id="X96987">
    <property type="protein sequence ID" value="CAC21519.1"/>
    <property type="molecule type" value="Genomic_DNA"/>
</dbReference>
<name>Q9FZX4_BPGA1</name>
<dbReference type="RefSeq" id="NP_073680.1">
    <property type="nucleotide sequence ID" value="NC_002649.1"/>
</dbReference>
<proteinExistence type="predicted"/>
<reference evidence="1 2" key="4">
    <citation type="journal article" date="2000" name="Nucleic Acids Res.">
        <title>Differential functional behavior of viral phi29, Nf and GA-1 SSB proteins.</title>
        <authorList>
            <person name="Gascon I."/>
            <person name="Lazaro J.M."/>
            <person name="Salas M."/>
        </authorList>
    </citation>
    <scope>NUCLEOTIDE SEQUENCE [LARGE SCALE GENOMIC DNA]</scope>
</reference>
<reference evidence="1 2" key="1">
    <citation type="journal article" date="1996" name="J. Biol. Chem.">
        <title>Activation of replication origins in phi29-related phages requires the recognition of initiation proteins to specific nucleoprotein complexes.</title>
        <authorList>
            <person name="Freire R."/>
            <person name="Serrano M."/>
            <person name="Salas M."/>
            <person name="Hermoso J."/>
        </authorList>
    </citation>
    <scope>NUCLEOTIDE SEQUENCE [LARGE SCALE GENOMIC DNA]</scope>
</reference>
<dbReference type="KEGG" id="vg:919896"/>
<evidence type="ECO:0000313" key="1">
    <source>
        <dbReference type="EMBL" id="CAC21519.1"/>
    </source>
</evidence>
<reference evidence="1 2" key="3">
    <citation type="journal article" date="1999" name="J. Mol. Biol.">
        <title>The switch from early to late transcription in phage GA-1: characterization of the regulatory protein p4G.</title>
        <authorList>
            <person name="Horcajadas J.A."/>
            <person name="Monsalve M."/>
            <person name="Rojo F."/>
            <person name="Salas M."/>
        </authorList>
    </citation>
    <scope>NUCLEOTIDE SEQUENCE [LARGE SCALE GENOMIC DNA]</scope>
</reference>
<organism evidence="1 2">
    <name type="scientific">Bacillus phage GA-1</name>
    <name type="common">Bacteriophage GA-1</name>
    <dbReference type="NCBI Taxonomy" id="2679898"/>
    <lineage>
        <taxon>Viruses</taxon>
        <taxon>Duplodnaviria</taxon>
        <taxon>Heunggongvirae</taxon>
        <taxon>Uroviricota</taxon>
        <taxon>Caudoviricetes</taxon>
        <taxon>Salasmaviridae</taxon>
        <taxon>Tatarstanvirinae</taxon>
        <taxon>Gaunavirus</taxon>
        <taxon>Gaunavirus GA1</taxon>
    </lineage>
</organism>
<organismHost>
    <name type="scientific">Bacillus subtilis</name>
    <dbReference type="NCBI Taxonomy" id="1423"/>
</organismHost>
<sequence>MNYILKSNVDTYFVEVLPTKAMTYILTTVDEKKAKVFTIKDIRNGVVNDLIYKCSKNHGIIFNLVAIREDEDEIPESYDTIFNIFKRQLSKGIEKYGQDVDMSDLTAEEWVDHSLEEIADLMVYLVKLKGKLKEMSNDDKL</sequence>
<keyword evidence="2" id="KW-1185">Reference proteome</keyword>
<dbReference type="GeneID" id="919896"/>
<protein>
    <submittedName>
        <fullName evidence="1">Uncharacterized protein</fullName>
    </submittedName>
</protein>
<dbReference type="Proteomes" id="UP000002580">
    <property type="component" value="Segment"/>
</dbReference>